<organism evidence="4 5">
    <name type="scientific">Clostridium tanneri</name>
    <dbReference type="NCBI Taxonomy" id="3037988"/>
    <lineage>
        <taxon>Bacteria</taxon>
        <taxon>Bacillati</taxon>
        <taxon>Bacillota</taxon>
        <taxon>Clostridia</taxon>
        <taxon>Eubacteriales</taxon>
        <taxon>Clostridiaceae</taxon>
        <taxon>Clostridium</taxon>
    </lineage>
</organism>
<dbReference type="Gene3D" id="3.40.190.10">
    <property type="entry name" value="Periplasmic binding protein-like II"/>
    <property type="match status" value="1"/>
</dbReference>
<dbReference type="PANTHER" id="PTHR30061:SF50">
    <property type="entry name" value="MALTOSE_MALTODEXTRIN-BINDING PERIPLASMIC PROTEIN"/>
    <property type="match status" value="1"/>
</dbReference>
<dbReference type="PANTHER" id="PTHR30061">
    <property type="entry name" value="MALTOSE-BINDING PERIPLASMIC PROTEIN"/>
    <property type="match status" value="1"/>
</dbReference>
<dbReference type="EMBL" id="JARUJP010000008">
    <property type="protein sequence ID" value="MDW8801202.1"/>
    <property type="molecule type" value="Genomic_DNA"/>
</dbReference>
<keyword evidence="2" id="KW-0813">Transport</keyword>
<evidence type="ECO:0000256" key="2">
    <source>
        <dbReference type="ARBA" id="ARBA00022448"/>
    </source>
</evidence>
<dbReference type="SUPFAM" id="SSF53850">
    <property type="entry name" value="Periplasmic binding protein-like II"/>
    <property type="match status" value="1"/>
</dbReference>
<reference evidence="4 5" key="1">
    <citation type="submission" date="2023-04" db="EMBL/GenBank/DDBJ databases">
        <title>Clostridium tannerae sp. nov., isolated from the fecal material of an alpaca.</title>
        <authorList>
            <person name="Miller S."/>
            <person name="Hendry M."/>
            <person name="King J."/>
            <person name="Sankaranarayanan K."/>
            <person name="Lawson P.A."/>
        </authorList>
    </citation>
    <scope>NUCLEOTIDE SEQUENCE [LARGE SCALE GENOMIC DNA]</scope>
    <source>
        <strain evidence="4 5">A1-XYC3</strain>
    </source>
</reference>
<evidence type="ECO:0000256" key="1">
    <source>
        <dbReference type="ARBA" id="ARBA00008520"/>
    </source>
</evidence>
<comment type="caution">
    <text evidence="4">The sequence shown here is derived from an EMBL/GenBank/DDBJ whole genome shotgun (WGS) entry which is preliminary data.</text>
</comment>
<protein>
    <submittedName>
        <fullName evidence="4">ABC transporter substrate-binding protein</fullName>
    </submittedName>
</protein>
<evidence type="ECO:0000313" key="5">
    <source>
        <dbReference type="Proteomes" id="UP001281656"/>
    </source>
</evidence>
<keyword evidence="3" id="KW-0732">Signal</keyword>
<comment type="similarity">
    <text evidence="1">Belongs to the bacterial solute-binding protein 1 family.</text>
</comment>
<accession>A0ABU4JSR1</accession>
<sequence length="410" mass="45642">MIVRRRGLAMLLLILLLINISGCGKGKETAKEKQLNIYIDTKDKGSLDILKFITEEYKKDNGKVKVNVNNPIGGKIEEDISKGGESDIVFTSRNNMMKLSKKGLLSDMDSYYDENKISERYYTVVKAYGRFNDKYYGVPLIPYTIEILYNQKALDKLNIKPPSNITDFGSMLKKLGESGKRIPVIIPEDLDINNGLFSIIVNNKVSMRKLESIYDSGASAYKSLNEMQQAFDTLSDLSKAGGINKNTFEIGNDSTVDKFVKGDMPLIVATSHYAKSFKDENIKVIGENMGDSSINFNIPVVTESIMSVPLNHKNGEEVTNFIKFALSDDTQKKLVEKGFITGNKKVNNSKGGGVKGSVIQHLQESTEDGVAFVYNIPEKLKGSISSKVDEILSGKQSKKEWEEAVDEAYR</sequence>
<dbReference type="Pfam" id="PF13416">
    <property type="entry name" value="SBP_bac_8"/>
    <property type="match status" value="1"/>
</dbReference>
<keyword evidence="5" id="KW-1185">Reference proteome</keyword>
<dbReference type="RefSeq" id="WP_318797865.1">
    <property type="nucleotide sequence ID" value="NZ_JARUJP010000008.1"/>
</dbReference>
<dbReference type="Proteomes" id="UP001281656">
    <property type="component" value="Unassembled WGS sequence"/>
</dbReference>
<gene>
    <name evidence="4" type="ORF">P8V03_08535</name>
</gene>
<proteinExistence type="inferred from homology"/>
<evidence type="ECO:0000313" key="4">
    <source>
        <dbReference type="EMBL" id="MDW8801202.1"/>
    </source>
</evidence>
<dbReference type="InterPro" id="IPR006059">
    <property type="entry name" value="SBP"/>
</dbReference>
<evidence type="ECO:0000256" key="3">
    <source>
        <dbReference type="ARBA" id="ARBA00022729"/>
    </source>
</evidence>
<name>A0ABU4JSR1_9CLOT</name>